<dbReference type="EMBL" id="JAGEOJ010000005">
    <property type="protein sequence ID" value="MBO2447986.1"/>
    <property type="molecule type" value="Genomic_DNA"/>
</dbReference>
<feature type="transmembrane region" description="Helical" evidence="1">
    <location>
        <begin position="20"/>
        <end position="41"/>
    </location>
</feature>
<keyword evidence="1" id="KW-0812">Transmembrane</keyword>
<evidence type="ECO:0000256" key="1">
    <source>
        <dbReference type="SAM" id="Phobius"/>
    </source>
</evidence>
<reference evidence="2" key="1">
    <citation type="submission" date="2021-03" db="EMBL/GenBank/DDBJ databases">
        <authorList>
            <person name="Kanchanasin P."/>
            <person name="Saeng-In P."/>
            <person name="Phongsopitanun W."/>
            <person name="Yuki M."/>
            <person name="Kudo T."/>
            <person name="Ohkuma M."/>
            <person name="Tanasupawat S."/>
        </authorList>
    </citation>
    <scope>NUCLEOTIDE SEQUENCE</scope>
    <source>
        <strain evidence="2">GKU 128</strain>
    </source>
</reference>
<keyword evidence="3" id="KW-1185">Reference proteome</keyword>
<protein>
    <submittedName>
        <fullName evidence="2">Uncharacterized protein</fullName>
    </submittedName>
</protein>
<dbReference type="RefSeq" id="WP_208255655.1">
    <property type="nucleotide sequence ID" value="NZ_JAGEOJ010000005.1"/>
</dbReference>
<dbReference type="Proteomes" id="UP000669179">
    <property type="component" value="Unassembled WGS sequence"/>
</dbReference>
<feature type="transmembrane region" description="Helical" evidence="1">
    <location>
        <begin position="72"/>
        <end position="93"/>
    </location>
</feature>
<proteinExistence type="predicted"/>
<sequence length="165" mass="17095">MSDTAARAGRRRPVTVTAAVALLCLAWAATAVLVIAVLASGRHRAVLLRRLDEAMPTRVHAAPHYPGPLTQAGLYVTLLVAGALLVYVVPALLHREPGARATVWIGVPLLTAEPLRRAVTALTPAGDGHADVTVVVCTIGIAAAALLAAALLAFPAARTHLTRHP</sequence>
<dbReference type="AlphaFoldDB" id="A0A939P8Q5"/>
<evidence type="ECO:0000313" key="2">
    <source>
        <dbReference type="EMBL" id="MBO2447986.1"/>
    </source>
</evidence>
<evidence type="ECO:0000313" key="3">
    <source>
        <dbReference type="Proteomes" id="UP000669179"/>
    </source>
</evidence>
<organism evidence="2 3">
    <name type="scientific">Actinomadura barringtoniae</name>
    <dbReference type="NCBI Taxonomy" id="1427535"/>
    <lineage>
        <taxon>Bacteria</taxon>
        <taxon>Bacillati</taxon>
        <taxon>Actinomycetota</taxon>
        <taxon>Actinomycetes</taxon>
        <taxon>Streptosporangiales</taxon>
        <taxon>Thermomonosporaceae</taxon>
        <taxon>Actinomadura</taxon>
    </lineage>
</organism>
<name>A0A939P8Q5_9ACTN</name>
<keyword evidence="1" id="KW-1133">Transmembrane helix</keyword>
<feature type="transmembrane region" description="Helical" evidence="1">
    <location>
        <begin position="132"/>
        <end position="154"/>
    </location>
</feature>
<gene>
    <name evidence="2" type="ORF">J4573_12855</name>
</gene>
<comment type="caution">
    <text evidence="2">The sequence shown here is derived from an EMBL/GenBank/DDBJ whole genome shotgun (WGS) entry which is preliminary data.</text>
</comment>
<keyword evidence="1" id="KW-0472">Membrane</keyword>
<accession>A0A939P8Q5</accession>